<keyword evidence="3" id="KW-1185">Reference proteome</keyword>
<dbReference type="InterPro" id="IPR036010">
    <property type="entry name" value="2Fe-2S_ferredoxin-like_sf"/>
</dbReference>
<keyword evidence="2" id="KW-0560">Oxidoreductase</keyword>
<dbReference type="SUPFAM" id="SSF52343">
    <property type="entry name" value="Ferredoxin reductase-like, C-terminal NADP-linked domain"/>
    <property type="match status" value="1"/>
</dbReference>
<dbReference type="InterPro" id="IPR001041">
    <property type="entry name" value="2Fe-2S_ferredoxin-type"/>
</dbReference>
<dbReference type="EC" id="1.-.-.-" evidence="2"/>
<dbReference type="PROSITE" id="PS00197">
    <property type="entry name" value="2FE2S_FER_1"/>
    <property type="match status" value="1"/>
</dbReference>
<dbReference type="Gene3D" id="3.40.50.80">
    <property type="entry name" value="Nucleotide-binding domain of ferredoxin-NADP reductase (FNR) module"/>
    <property type="match status" value="1"/>
</dbReference>
<dbReference type="GO" id="GO:0051213">
    <property type="term" value="F:dioxygenase activity"/>
    <property type="evidence" value="ECO:0007669"/>
    <property type="project" value="UniProtKB-KW"/>
</dbReference>
<dbReference type="InterPro" id="IPR052353">
    <property type="entry name" value="Benzoxazolinone_Detox_Enz"/>
</dbReference>
<dbReference type="InterPro" id="IPR017938">
    <property type="entry name" value="Riboflavin_synthase-like_b-brl"/>
</dbReference>
<evidence type="ECO:0000313" key="3">
    <source>
        <dbReference type="Proteomes" id="UP000277294"/>
    </source>
</evidence>
<dbReference type="InterPro" id="IPR039261">
    <property type="entry name" value="FNR_nucleotide-bd"/>
</dbReference>
<dbReference type="InterPro" id="IPR006058">
    <property type="entry name" value="2Fe2S_fd_BS"/>
</dbReference>
<dbReference type="PANTHER" id="PTHR30212:SF2">
    <property type="entry name" value="PROTEIN YIIM"/>
    <property type="match status" value="1"/>
</dbReference>
<dbReference type="SUPFAM" id="SSF54292">
    <property type="entry name" value="2Fe-2S ferredoxin-like"/>
    <property type="match status" value="1"/>
</dbReference>
<dbReference type="GO" id="GO:0051537">
    <property type="term" value="F:2 iron, 2 sulfur cluster binding"/>
    <property type="evidence" value="ECO:0007669"/>
    <property type="project" value="InterPro"/>
</dbReference>
<sequence>MDGLDAEVAAVVRHGRLAQITLAGRDGALPSFHPGAHILLQAAPLAWRAYWLGPRDNAGRYRIVIDVPDAPASASRAFALQAAPGQAVRIRPPLEHLGIASAARRHLLLGAGIGIVPLAAMAKALHEDGRDFAFLAFSRPDAGVPLGDELHTALYASRVAWSDAEDDEQARAIDAALERWDDGTEDTHLYACGPAAFIDAALDCARWREWAEARLHREYPGETPASAIQGAPFDVHLARSGRTLHVPADRTLADILNAHGIHVPLSCGMGLCGTCVIPVLGGSVEHRDHHLDAAERAAGRRMAACCSRARQGALVLDL</sequence>
<dbReference type="Gene3D" id="2.40.30.10">
    <property type="entry name" value="Translation factors"/>
    <property type="match status" value="1"/>
</dbReference>
<dbReference type="CDD" id="cd00207">
    <property type="entry name" value="fer2"/>
    <property type="match status" value="1"/>
</dbReference>
<dbReference type="PANTHER" id="PTHR30212">
    <property type="entry name" value="PROTEIN YIIM"/>
    <property type="match status" value="1"/>
</dbReference>
<dbReference type="Proteomes" id="UP000277294">
    <property type="component" value="Unassembled WGS sequence"/>
</dbReference>
<dbReference type="AlphaFoldDB" id="A0A3P4B4G1"/>
<accession>A0A3P4B4G1</accession>
<reference evidence="2 3" key="1">
    <citation type="submission" date="2018-10" db="EMBL/GenBank/DDBJ databases">
        <authorList>
            <person name="Criscuolo A."/>
        </authorList>
    </citation>
    <scope>NUCLEOTIDE SEQUENCE [LARGE SCALE GENOMIC DNA]</scope>
    <source>
        <strain evidence="2">DnA1</strain>
    </source>
</reference>
<proteinExistence type="predicted"/>
<dbReference type="RefSeq" id="WP_124079923.1">
    <property type="nucleotide sequence ID" value="NZ_UWPJ01000018.1"/>
</dbReference>
<dbReference type="InterPro" id="IPR012675">
    <property type="entry name" value="Beta-grasp_dom_sf"/>
</dbReference>
<dbReference type="PRINTS" id="PR00409">
    <property type="entry name" value="PHDIOXRDTASE"/>
</dbReference>
<dbReference type="EMBL" id="UWPJ01000018">
    <property type="protein sequence ID" value="VCU70416.1"/>
    <property type="molecule type" value="Genomic_DNA"/>
</dbReference>
<evidence type="ECO:0000259" key="1">
    <source>
        <dbReference type="PROSITE" id="PS51085"/>
    </source>
</evidence>
<protein>
    <submittedName>
        <fullName evidence="2">Phthalate dioxygenase reductase</fullName>
        <ecNumber evidence="2">1.-.-.-</ecNumber>
    </submittedName>
</protein>
<dbReference type="Gene3D" id="3.10.20.30">
    <property type="match status" value="1"/>
</dbReference>
<evidence type="ECO:0000313" key="2">
    <source>
        <dbReference type="EMBL" id="VCU70416.1"/>
    </source>
</evidence>
<dbReference type="OrthoDB" id="544091at2"/>
<dbReference type="PROSITE" id="PS51085">
    <property type="entry name" value="2FE2S_FER_2"/>
    <property type="match status" value="1"/>
</dbReference>
<organism evidence="2 3">
    <name type="scientific">Pigmentiphaga humi</name>
    <dbReference type="NCBI Taxonomy" id="2478468"/>
    <lineage>
        <taxon>Bacteria</taxon>
        <taxon>Pseudomonadati</taxon>
        <taxon>Pseudomonadota</taxon>
        <taxon>Betaproteobacteria</taxon>
        <taxon>Burkholderiales</taxon>
        <taxon>Alcaligenaceae</taxon>
        <taxon>Pigmentiphaga</taxon>
    </lineage>
</organism>
<name>A0A3P4B4G1_9BURK</name>
<dbReference type="SUPFAM" id="SSF63380">
    <property type="entry name" value="Riboflavin synthase domain-like"/>
    <property type="match status" value="1"/>
</dbReference>
<keyword evidence="2" id="KW-0223">Dioxygenase</keyword>
<gene>
    <name evidence="2" type="primary">ophA1</name>
    <name evidence="2" type="ORF">PIGHUM_02488</name>
</gene>
<feature type="domain" description="2Fe-2S ferredoxin-type" evidence="1">
    <location>
        <begin position="233"/>
        <end position="318"/>
    </location>
</feature>
<dbReference type="Pfam" id="PF00111">
    <property type="entry name" value="Fer2"/>
    <property type="match status" value="1"/>
</dbReference>